<dbReference type="InterPro" id="IPR003661">
    <property type="entry name" value="HisK_dim/P_dom"/>
</dbReference>
<protein>
    <recommendedName>
        <fullName evidence="3">histidine kinase</fullName>
        <ecNumber evidence="3">2.7.13.3</ecNumber>
    </recommendedName>
</protein>
<comment type="catalytic activity">
    <reaction evidence="1">
        <text>ATP + protein L-histidine = ADP + protein N-phospho-L-histidine.</text>
        <dbReference type="EC" id="2.7.13.3"/>
    </reaction>
</comment>
<dbReference type="SUPFAM" id="SSF47384">
    <property type="entry name" value="Homodimeric domain of signal transducing histidine kinase"/>
    <property type="match status" value="1"/>
</dbReference>
<evidence type="ECO:0000256" key="6">
    <source>
        <dbReference type="ARBA" id="ARBA00022679"/>
    </source>
</evidence>
<dbReference type="Proteomes" id="UP000390336">
    <property type="component" value="Chromosome 2"/>
</dbReference>
<keyword evidence="11 14" id="KW-1133">Transmembrane helix</keyword>
<reference evidence="16 18" key="2">
    <citation type="submission" date="2018-10" db="EMBL/GenBank/DDBJ databases">
        <title>Whole Genome of Vibrio owensii strain 170502, isolated from Acute Hepatopancreatic Necrosis Disease (AHPND) shrimp.</title>
        <authorList>
            <person name="Yan M."/>
            <person name="Wang X."/>
            <person name="Wang Y."/>
        </authorList>
    </citation>
    <scope>NUCLEOTIDE SEQUENCE [LARGE SCALE GENOMIC DNA]</scope>
    <source>
        <strain evidence="16 18">1700302</strain>
    </source>
</reference>
<dbReference type="EMBL" id="CP033138">
    <property type="protein sequence ID" value="AYO16278.1"/>
    <property type="molecule type" value="Genomic_DNA"/>
</dbReference>
<dbReference type="PANTHER" id="PTHR45528">
    <property type="entry name" value="SENSOR HISTIDINE KINASE CPXA"/>
    <property type="match status" value="1"/>
</dbReference>
<evidence type="ECO:0000256" key="14">
    <source>
        <dbReference type="SAM" id="Phobius"/>
    </source>
</evidence>
<dbReference type="Pfam" id="PF00512">
    <property type="entry name" value="HisKA"/>
    <property type="match status" value="1"/>
</dbReference>
<gene>
    <name evidence="17" type="ORF">APZ19_25540</name>
    <name evidence="16" type="ORF">D0812_17755</name>
</gene>
<evidence type="ECO:0000256" key="13">
    <source>
        <dbReference type="ARBA" id="ARBA00023136"/>
    </source>
</evidence>
<comment type="subcellular location">
    <subcellularLocation>
        <location evidence="2">Cell membrane</location>
        <topology evidence="2">Multi-pass membrane protein</topology>
    </subcellularLocation>
</comment>
<feature type="transmembrane region" description="Helical" evidence="14">
    <location>
        <begin position="149"/>
        <end position="172"/>
    </location>
</feature>
<keyword evidence="9 17" id="KW-0418">Kinase</keyword>
<reference evidence="17 19" key="1">
    <citation type="journal article" date="2015" name="Genome Announc.">
        <title>Draft Genome Sequence of Vibrio owensii Strain SH-14, Which Causes Shrimp Acute Hepatopancreatic Necrosis Disease.</title>
        <authorList>
            <person name="Liu L."/>
            <person name="Xiao J."/>
            <person name="Xia X."/>
            <person name="Pan Y."/>
            <person name="Yan S."/>
            <person name="Wang Y."/>
        </authorList>
    </citation>
    <scope>NUCLEOTIDE SEQUENCE [LARGE SCALE GENOMIC DNA]</scope>
    <source>
        <strain evidence="17 19">SH14</strain>
    </source>
</reference>
<evidence type="ECO:0000256" key="12">
    <source>
        <dbReference type="ARBA" id="ARBA00023012"/>
    </source>
</evidence>
<dbReference type="EC" id="2.7.13.3" evidence="3"/>
<evidence type="ECO:0000256" key="5">
    <source>
        <dbReference type="ARBA" id="ARBA00022553"/>
    </source>
</evidence>
<evidence type="ECO:0000256" key="9">
    <source>
        <dbReference type="ARBA" id="ARBA00022777"/>
    </source>
</evidence>
<organism evidence="17 19">
    <name type="scientific">Vibrio owensii</name>
    <dbReference type="NCBI Taxonomy" id="696485"/>
    <lineage>
        <taxon>Bacteria</taxon>
        <taxon>Pseudomonadati</taxon>
        <taxon>Pseudomonadota</taxon>
        <taxon>Gammaproteobacteria</taxon>
        <taxon>Vibrionales</taxon>
        <taxon>Vibrionaceae</taxon>
        <taxon>Vibrio</taxon>
    </lineage>
</organism>
<proteinExistence type="predicted"/>
<dbReference type="InterPro" id="IPR036097">
    <property type="entry name" value="HisK_dim/P_sf"/>
</dbReference>
<evidence type="ECO:0000313" key="19">
    <source>
        <dbReference type="Proteomes" id="UP000390336"/>
    </source>
</evidence>
<evidence type="ECO:0000259" key="15">
    <source>
        <dbReference type="SMART" id="SM00388"/>
    </source>
</evidence>
<evidence type="ECO:0000256" key="3">
    <source>
        <dbReference type="ARBA" id="ARBA00012438"/>
    </source>
</evidence>
<keyword evidence="10" id="KW-0067">ATP-binding</keyword>
<dbReference type="GO" id="GO:0000155">
    <property type="term" value="F:phosphorelay sensor kinase activity"/>
    <property type="evidence" value="ECO:0007669"/>
    <property type="project" value="InterPro"/>
</dbReference>
<dbReference type="GO" id="GO:0005524">
    <property type="term" value="F:ATP binding"/>
    <property type="evidence" value="ECO:0007669"/>
    <property type="project" value="UniProtKB-KW"/>
</dbReference>
<keyword evidence="6" id="KW-0808">Transferase</keyword>
<evidence type="ECO:0000313" key="18">
    <source>
        <dbReference type="Proteomes" id="UP000272136"/>
    </source>
</evidence>
<dbReference type="InterPro" id="IPR050398">
    <property type="entry name" value="HssS/ArlS-like"/>
</dbReference>
<sequence>MDIRAIIKPVHKEAPSIYAKIRWSFTRMAFIIALFFWTIIYIAESKFESLSLNHWLEKEAELYLHNYQQFQHLAPPPNSLVFDFYWSLTYVPEWLEIHTQLGFYGQEVRSDEKSFGVFRHPSGKGLMYIVFKGDSDEFRDEYESALHHFTLYSVAILCLVMFLYGIHIVRILSRPLNVIVNKIDRMPPQYEDFEVETRFSETRYIEQALVDGKKHIAHNFQREQEFNRFASHELRTPIMVIKGSADILNRVSDLPRVALKSIQRTQRACEDMRVLTEVFLLLGKEEINSRHFEQVDLAKCIEKQLEEVGTLFIKEGAQHHFEQQGNIHLLVPKSFISIVINNLVKNAFSYSSGDVFIDLNDHRLQVRNQFEANNENSSGYGYGLIIIERSCERMNWQFTHRTEDKQFIAQVIFT</sequence>
<evidence type="ECO:0000313" key="16">
    <source>
        <dbReference type="EMBL" id="AYO16278.1"/>
    </source>
</evidence>
<keyword evidence="12" id="KW-0902">Two-component regulatory system</keyword>
<dbReference type="SUPFAM" id="SSF55874">
    <property type="entry name" value="ATPase domain of HSP90 chaperone/DNA topoisomerase II/histidine kinase"/>
    <property type="match status" value="1"/>
</dbReference>
<dbReference type="EMBL" id="CP045860">
    <property type="protein sequence ID" value="QGH50442.1"/>
    <property type="molecule type" value="Genomic_DNA"/>
</dbReference>
<reference evidence="17" key="3">
    <citation type="submission" date="2019-11" db="EMBL/GenBank/DDBJ databases">
        <title>Complete genome sequence of Vibrio owensii SH-14 isolated from shrimp with acute hepatopancreatic necrosis diease.</title>
        <authorList>
            <person name="Liang X."/>
            <person name="Wang Y."/>
        </authorList>
    </citation>
    <scope>NUCLEOTIDE SEQUENCE</scope>
    <source>
        <strain evidence="17">SH14</strain>
    </source>
</reference>
<evidence type="ECO:0000256" key="11">
    <source>
        <dbReference type="ARBA" id="ARBA00022989"/>
    </source>
</evidence>
<keyword evidence="7 14" id="KW-0812">Transmembrane</keyword>
<dbReference type="SMART" id="SM00388">
    <property type="entry name" value="HisKA"/>
    <property type="match status" value="1"/>
</dbReference>
<dbReference type="Gene3D" id="1.10.287.130">
    <property type="match status" value="1"/>
</dbReference>
<dbReference type="AlphaFoldDB" id="A0AAP9KD81"/>
<dbReference type="GO" id="GO:0005886">
    <property type="term" value="C:plasma membrane"/>
    <property type="evidence" value="ECO:0007669"/>
    <property type="project" value="UniProtKB-SubCell"/>
</dbReference>
<evidence type="ECO:0000256" key="7">
    <source>
        <dbReference type="ARBA" id="ARBA00022692"/>
    </source>
</evidence>
<evidence type="ECO:0000313" key="17">
    <source>
        <dbReference type="EMBL" id="QGH50442.1"/>
    </source>
</evidence>
<evidence type="ECO:0000256" key="2">
    <source>
        <dbReference type="ARBA" id="ARBA00004651"/>
    </source>
</evidence>
<feature type="transmembrane region" description="Helical" evidence="14">
    <location>
        <begin position="21"/>
        <end position="43"/>
    </location>
</feature>
<evidence type="ECO:0000256" key="1">
    <source>
        <dbReference type="ARBA" id="ARBA00000085"/>
    </source>
</evidence>
<feature type="domain" description="Signal transduction histidine kinase dimerisation/phosphoacceptor" evidence="15">
    <location>
        <begin position="222"/>
        <end position="288"/>
    </location>
</feature>
<dbReference type="InterPro" id="IPR036890">
    <property type="entry name" value="HATPase_C_sf"/>
</dbReference>
<keyword evidence="4" id="KW-1003">Cell membrane</keyword>
<evidence type="ECO:0000256" key="4">
    <source>
        <dbReference type="ARBA" id="ARBA00022475"/>
    </source>
</evidence>
<dbReference type="CDD" id="cd00082">
    <property type="entry name" value="HisKA"/>
    <property type="match status" value="1"/>
</dbReference>
<keyword evidence="18" id="KW-1185">Reference proteome</keyword>
<keyword evidence="8" id="KW-0547">Nucleotide-binding</keyword>
<name>A0AAP9KD81_9VIBR</name>
<keyword evidence="13 14" id="KW-0472">Membrane</keyword>
<accession>A0AAP9KD81</accession>
<dbReference type="PANTHER" id="PTHR45528:SF1">
    <property type="entry name" value="SENSOR HISTIDINE KINASE CPXA"/>
    <property type="match status" value="1"/>
</dbReference>
<keyword evidence="5" id="KW-0597">Phosphoprotein</keyword>
<evidence type="ECO:0000256" key="10">
    <source>
        <dbReference type="ARBA" id="ARBA00022840"/>
    </source>
</evidence>
<dbReference type="Proteomes" id="UP000272136">
    <property type="component" value="Chromosome 2"/>
</dbReference>
<evidence type="ECO:0000256" key="8">
    <source>
        <dbReference type="ARBA" id="ARBA00022741"/>
    </source>
</evidence>